<evidence type="ECO:0008006" key="3">
    <source>
        <dbReference type="Google" id="ProtNLM"/>
    </source>
</evidence>
<comment type="caution">
    <text evidence="1">The sequence shown here is derived from an EMBL/GenBank/DDBJ whole genome shotgun (WGS) entry which is preliminary data.</text>
</comment>
<reference evidence="1 2" key="1">
    <citation type="submission" date="2024-05" db="EMBL/GenBank/DDBJ databases">
        <authorList>
            <person name="Liu Q."/>
            <person name="Xin Y.-H."/>
        </authorList>
    </citation>
    <scope>NUCLEOTIDE SEQUENCE [LARGE SCALE GENOMIC DNA]</scope>
    <source>
        <strain evidence="1 2">CGMCC 1.10181</strain>
    </source>
</reference>
<accession>A0ABU9Y8L9</accession>
<keyword evidence="2" id="KW-1185">Reference proteome</keyword>
<dbReference type="EMBL" id="JBDIME010000024">
    <property type="protein sequence ID" value="MEN2792153.1"/>
    <property type="molecule type" value="Genomic_DNA"/>
</dbReference>
<dbReference type="Proteomes" id="UP001419910">
    <property type="component" value="Unassembled WGS sequence"/>
</dbReference>
<organism evidence="1 2">
    <name type="scientific">Sphingomonas oligophenolica</name>
    <dbReference type="NCBI Taxonomy" id="301154"/>
    <lineage>
        <taxon>Bacteria</taxon>
        <taxon>Pseudomonadati</taxon>
        <taxon>Pseudomonadota</taxon>
        <taxon>Alphaproteobacteria</taxon>
        <taxon>Sphingomonadales</taxon>
        <taxon>Sphingomonadaceae</taxon>
        <taxon>Sphingomonas</taxon>
    </lineage>
</organism>
<proteinExistence type="predicted"/>
<evidence type="ECO:0000313" key="2">
    <source>
        <dbReference type="Proteomes" id="UP001419910"/>
    </source>
</evidence>
<dbReference type="RefSeq" id="WP_345840525.1">
    <property type="nucleotide sequence ID" value="NZ_JBDIME010000024.1"/>
</dbReference>
<evidence type="ECO:0000313" key="1">
    <source>
        <dbReference type="EMBL" id="MEN2792153.1"/>
    </source>
</evidence>
<sequence length="633" mass="68710">MSLLDFGARADGLPASSPTNSAALNAFGDWARAESKAGRAVHVVAPPGTYYFDYAVAINCFRGISTLLFSGYGATFLQTRLRAEPWPVSGNAVLYGNRFNPRIRAAKKGATRVVAMTPAELGDYAPGEVVMIAGLDIQYGGYPPNLNYFDFVTIRSVDPRSGAVTFEPPLSYDYLADYPTYPLPNSWNGTRIYKLDHAGFTWNVDHTFAGFECRHEVEQGGNHVTVMGRKITWRDCVTPGFSETICEEFLAERCVERSYTEPDKLVKKSVRRDGKLMAGLGLQSSSIDLLIAENCTIRHVASGGKVMRVTNCDIEIVSPGCQFGFNESTRFENCRIGTANYLYPYIAKGARYNFVDGVNITYANGVFVVLKNDAWAQGGGITNWNAVPGQVLSFCRGKAGTSTADGSFLASDLGAGTVVSIEDRPGAIAIHTTLKHARVPAWSSGQVFIKHRNAPVFANCTGPEAVRVATEAERAGRRFGDYFRYLLDAKTIRQGAAFWGRSGTLVGLRATVVKPAAAATAMKATLGEMAAYRASTMDNPRLFQIELDLTIAGRRDFTQHGLRGAVGNDRVTYDGLVQDRLPADTWCEEGMPLLFCPGAPFLSNPAAAPVFELIFEFDMGLIGKPTVVHSGAT</sequence>
<name>A0ABU9Y8L9_9SPHN</name>
<gene>
    <name evidence="1" type="ORF">ABC974_21160</name>
</gene>
<protein>
    <recommendedName>
        <fullName evidence="3">Right-handed parallel beta-helix repeat-containing protein</fullName>
    </recommendedName>
</protein>